<accession>F8AA82</accession>
<dbReference type="InParanoid" id="F8AA82"/>
<protein>
    <submittedName>
        <fullName evidence="1">Aminopeptidase N</fullName>
    </submittedName>
</protein>
<dbReference type="GO" id="GO:0004177">
    <property type="term" value="F:aminopeptidase activity"/>
    <property type="evidence" value="ECO:0007669"/>
    <property type="project" value="UniProtKB-KW"/>
</dbReference>
<gene>
    <name evidence="1" type="ordered locus">Thein_0335</name>
</gene>
<organism evidence="1 2">
    <name type="scientific">Thermodesulfatator indicus (strain DSM 15286 / JCM 11887 / CIR29812)</name>
    <dbReference type="NCBI Taxonomy" id="667014"/>
    <lineage>
        <taxon>Bacteria</taxon>
        <taxon>Pseudomonadati</taxon>
        <taxon>Thermodesulfobacteriota</taxon>
        <taxon>Thermodesulfobacteria</taxon>
        <taxon>Thermodesulfobacteriales</taxon>
        <taxon>Thermodesulfatatoraceae</taxon>
        <taxon>Thermodesulfatator</taxon>
    </lineage>
</organism>
<dbReference type="PaxDb" id="667014-Thein_0335"/>
<reference evidence="1 2" key="2">
    <citation type="journal article" date="2012" name="Stand. Genomic Sci.">
        <title>Complete genome sequence of the thermophilic sulfate-reducing ocean bacterium Thermodesulfatator indicus type strain (CIR29812(T)).</title>
        <authorList>
            <person name="Anderson I."/>
            <person name="Saunders E."/>
            <person name="Lapidus A."/>
            <person name="Nolan M."/>
            <person name="Lucas S."/>
            <person name="Tice H."/>
            <person name="Del Rio T.G."/>
            <person name="Cheng J.F."/>
            <person name="Han C."/>
            <person name="Tapia R."/>
            <person name="Goodwin L.A."/>
            <person name="Pitluck S."/>
            <person name="Liolios K."/>
            <person name="Mavromatis K."/>
            <person name="Pagani I."/>
            <person name="Ivanova N."/>
            <person name="Mikhailova N."/>
            <person name="Pati A."/>
            <person name="Chen A."/>
            <person name="Palaniappan K."/>
            <person name="Land M."/>
            <person name="Hauser L."/>
            <person name="Jeffries C.D."/>
            <person name="Chang Y.J."/>
            <person name="Brambilla E.M."/>
            <person name="Rohde M."/>
            <person name="Spring S."/>
            <person name="Goker M."/>
            <person name="Detter J.C."/>
            <person name="Woyke T."/>
            <person name="Bristow J."/>
            <person name="Eisen J.A."/>
            <person name="Markowitz V."/>
            <person name="Hugenholtz P."/>
            <person name="Kyrpides N.C."/>
            <person name="Klenk H.P."/>
        </authorList>
    </citation>
    <scope>NUCLEOTIDE SEQUENCE [LARGE SCALE GENOMIC DNA]</scope>
    <source>
        <strain evidence="2">DSM 15286 / JCM 11887 / CIR29812</strain>
    </source>
</reference>
<dbReference type="RefSeq" id="WP_013906964.1">
    <property type="nucleotide sequence ID" value="NC_015681.1"/>
</dbReference>
<dbReference type="STRING" id="667014.Thein_0335"/>
<keyword evidence="1" id="KW-0645">Protease</keyword>
<reference evidence="2" key="1">
    <citation type="submission" date="2011-04" db="EMBL/GenBank/DDBJ databases">
        <title>The complete genome of Thermodesulfatator indicus DSM 15286.</title>
        <authorList>
            <person name="Lucas S."/>
            <person name="Copeland A."/>
            <person name="Lapidus A."/>
            <person name="Bruce D."/>
            <person name="Goodwin L."/>
            <person name="Pitluck S."/>
            <person name="Peters L."/>
            <person name="Kyrpides N."/>
            <person name="Mavromatis K."/>
            <person name="Pagani I."/>
            <person name="Ivanova N."/>
            <person name="Saunders L."/>
            <person name="Detter J.C."/>
            <person name="Tapia R."/>
            <person name="Han C."/>
            <person name="Land M."/>
            <person name="Hauser L."/>
            <person name="Markowitz V."/>
            <person name="Cheng J.-F."/>
            <person name="Hugenholtz P."/>
            <person name="Woyke T."/>
            <person name="Wu D."/>
            <person name="Spring S."/>
            <person name="Schroeder M."/>
            <person name="Brambilla E."/>
            <person name="Klenk H.-P."/>
            <person name="Eisen J.A."/>
        </authorList>
    </citation>
    <scope>NUCLEOTIDE SEQUENCE [LARGE SCALE GENOMIC DNA]</scope>
    <source>
        <strain evidence="2">DSM 15286 / JCM 11887 / CIR29812</strain>
    </source>
</reference>
<evidence type="ECO:0000313" key="1">
    <source>
        <dbReference type="EMBL" id="AEH44218.1"/>
    </source>
</evidence>
<keyword evidence="1" id="KW-0031">Aminopeptidase</keyword>
<dbReference type="KEGG" id="tid:Thein_0335"/>
<dbReference type="Proteomes" id="UP000006793">
    <property type="component" value="Chromosome"/>
</dbReference>
<proteinExistence type="predicted"/>
<dbReference type="HOGENOM" id="CLU_2995191_0_0_0"/>
<keyword evidence="2" id="KW-1185">Reference proteome</keyword>
<name>F8AA82_THEID</name>
<dbReference type="EMBL" id="CP002683">
    <property type="protein sequence ID" value="AEH44218.1"/>
    <property type="molecule type" value="Genomic_DNA"/>
</dbReference>
<dbReference type="AlphaFoldDB" id="F8AA82"/>
<keyword evidence="1" id="KW-0378">Hydrolase</keyword>
<sequence length="57" mass="6772">MEDLLEGILGIELDLDEEIKVRIPLDYYVTDDLELINENELKEKLTNLIKELEKRIQ</sequence>
<evidence type="ECO:0000313" key="2">
    <source>
        <dbReference type="Proteomes" id="UP000006793"/>
    </source>
</evidence>